<feature type="region of interest" description="Disordered" evidence="1">
    <location>
        <begin position="74"/>
        <end position="134"/>
    </location>
</feature>
<sequence length="344" mass="37341">LMEEKLQARGLEVEELAQRLAAAEALISQLTAQVGEEADSLEASAERWGEGAAAGDTDDATVRALVLEPLVAAAAAEEQAGEEAPQPQLPPELQPEQQAGEQQAPPELQPEQQAGEQQAPPELQPEQQGAGGEAGTPMLRKIIDEAGQLFGECEGAVLSPSHVLRYVDQGSVEDVRLLAALRLPGFEIVGAEFPSRDAADARNSNLLFLGDTLTRKGIKWAERWHLAPEVVKGCYLHTTAAARELHREVGLLTQAATVVLLHERFKQGLGQLPQPPQFLLTCTLFEGRSELDGLAPVAYLYLPDRRSKHIRRYANVSGLQRAWTTPSFLEAVKELPEVADEQLL</sequence>
<feature type="compositionally biased region" description="Low complexity" evidence="1">
    <location>
        <begin position="74"/>
        <end position="86"/>
    </location>
</feature>
<organism evidence="2 3">
    <name type="scientific">Chlorella ohadii</name>
    <dbReference type="NCBI Taxonomy" id="2649997"/>
    <lineage>
        <taxon>Eukaryota</taxon>
        <taxon>Viridiplantae</taxon>
        <taxon>Chlorophyta</taxon>
        <taxon>core chlorophytes</taxon>
        <taxon>Trebouxiophyceae</taxon>
        <taxon>Chlorellales</taxon>
        <taxon>Chlorellaceae</taxon>
        <taxon>Chlorella clade</taxon>
        <taxon>Chlorella</taxon>
    </lineage>
</organism>
<dbReference type="Proteomes" id="UP001205105">
    <property type="component" value="Unassembled WGS sequence"/>
</dbReference>
<name>A0AAD5H665_9CHLO</name>
<feature type="non-terminal residue" evidence="2">
    <location>
        <position position="344"/>
    </location>
</feature>
<reference evidence="2" key="1">
    <citation type="submission" date="2020-11" db="EMBL/GenBank/DDBJ databases">
        <title>Chlorella ohadii genome sequencing and assembly.</title>
        <authorList>
            <person name="Murik O."/>
            <person name="Treves H."/>
            <person name="Kedem I."/>
            <person name="Shotland Y."/>
            <person name="Kaplan A."/>
        </authorList>
    </citation>
    <scope>NUCLEOTIDE SEQUENCE</scope>
    <source>
        <strain evidence="2">1</strain>
    </source>
</reference>
<keyword evidence="3" id="KW-1185">Reference proteome</keyword>
<protein>
    <submittedName>
        <fullName evidence="2">Uncharacterized protein</fullName>
    </submittedName>
</protein>
<dbReference type="EMBL" id="JADXDR010000061">
    <property type="protein sequence ID" value="KAI7841670.1"/>
    <property type="molecule type" value="Genomic_DNA"/>
</dbReference>
<gene>
    <name evidence="2" type="ORF">COHA_004690</name>
</gene>
<comment type="caution">
    <text evidence="2">The sequence shown here is derived from an EMBL/GenBank/DDBJ whole genome shotgun (WGS) entry which is preliminary data.</text>
</comment>
<evidence type="ECO:0000256" key="1">
    <source>
        <dbReference type="SAM" id="MobiDB-lite"/>
    </source>
</evidence>
<dbReference type="AlphaFoldDB" id="A0AAD5H665"/>
<accession>A0AAD5H665</accession>
<feature type="region of interest" description="Disordered" evidence="1">
    <location>
        <begin position="35"/>
        <end position="60"/>
    </location>
</feature>
<feature type="compositionally biased region" description="Low complexity" evidence="1">
    <location>
        <begin position="94"/>
        <end position="128"/>
    </location>
</feature>
<evidence type="ECO:0000313" key="3">
    <source>
        <dbReference type="Proteomes" id="UP001205105"/>
    </source>
</evidence>
<proteinExistence type="predicted"/>
<evidence type="ECO:0000313" key="2">
    <source>
        <dbReference type="EMBL" id="KAI7841670.1"/>
    </source>
</evidence>